<dbReference type="CDD" id="cd01949">
    <property type="entry name" value="GGDEF"/>
    <property type="match status" value="1"/>
</dbReference>
<comment type="caution">
    <text evidence="2">The sequence shown here is derived from an EMBL/GenBank/DDBJ whole genome shotgun (WGS) entry which is preliminary data.</text>
</comment>
<dbReference type="GO" id="GO:1902201">
    <property type="term" value="P:negative regulation of bacterial-type flagellum-dependent cell motility"/>
    <property type="evidence" value="ECO:0007669"/>
    <property type="project" value="TreeGrafter"/>
</dbReference>
<protein>
    <submittedName>
        <fullName evidence="2">Diguanylate cyclase</fullName>
    </submittedName>
</protein>
<evidence type="ECO:0000313" key="3">
    <source>
        <dbReference type="Proteomes" id="UP000470470"/>
    </source>
</evidence>
<dbReference type="InterPro" id="IPR050469">
    <property type="entry name" value="Diguanylate_Cyclase"/>
</dbReference>
<feature type="domain" description="GGDEF" evidence="1">
    <location>
        <begin position="406"/>
        <end position="544"/>
    </location>
</feature>
<dbReference type="GO" id="GO:0005886">
    <property type="term" value="C:plasma membrane"/>
    <property type="evidence" value="ECO:0007669"/>
    <property type="project" value="TreeGrafter"/>
</dbReference>
<dbReference type="Gene3D" id="3.30.70.270">
    <property type="match status" value="1"/>
</dbReference>
<dbReference type="PANTHER" id="PTHR45138:SF9">
    <property type="entry name" value="DIGUANYLATE CYCLASE DGCM-RELATED"/>
    <property type="match status" value="1"/>
</dbReference>
<proteinExistence type="predicted"/>
<dbReference type="InterPro" id="IPR000160">
    <property type="entry name" value="GGDEF_dom"/>
</dbReference>
<dbReference type="NCBIfam" id="TIGR00254">
    <property type="entry name" value="GGDEF"/>
    <property type="match status" value="1"/>
</dbReference>
<dbReference type="SUPFAM" id="SSF48452">
    <property type="entry name" value="TPR-like"/>
    <property type="match status" value="2"/>
</dbReference>
<dbReference type="SMART" id="SM00267">
    <property type="entry name" value="GGDEF"/>
    <property type="match status" value="1"/>
</dbReference>
<evidence type="ECO:0000259" key="1">
    <source>
        <dbReference type="PROSITE" id="PS50887"/>
    </source>
</evidence>
<dbReference type="Gene3D" id="1.25.40.10">
    <property type="entry name" value="Tetratricopeptide repeat domain"/>
    <property type="match status" value="2"/>
</dbReference>
<dbReference type="Pfam" id="PF00990">
    <property type="entry name" value="GGDEF"/>
    <property type="match status" value="1"/>
</dbReference>
<dbReference type="PROSITE" id="PS50887">
    <property type="entry name" value="GGDEF"/>
    <property type="match status" value="1"/>
</dbReference>
<dbReference type="RefSeq" id="WP_152727753.1">
    <property type="nucleotide sequence ID" value="NZ_JAABOZ010000001.1"/>
</dbReference>
<keyword evidence="3" id="KW-1185">Reference proteome</keyword>
<reference evidence="2 3" key="1">
    <citation type="submission" date="2020-02" db="EMBL/GenBank/DDBJ databases">
        <title>The whole genome sequence of CPCC 205119.</title>
        <authorList>
            <person name="Jiang Z."/>
        </authorList>
    </citation>
    <scope>NUCLEOTIDE SEQUENCE [LARGE SCALE GENOMIC DNA]</scope>
    <source>
        <strain evidence="2 3">CPCC 205119</strain>
    </source>
</reference>
<sequence>MEDREATGVPGRALRDLRRADAVDDAVVHRLVAELDEIEGLPRADPTGAALRAVDVALQAHDLGLPELERRAQLVRADVLDRQGRVAEAGRIAQDVHAWAAQHGARYLQARSHHVLELVFSDLGDTAVALEHALHAVDLLDDRGSPAVRIDHLLRLADCLSKNGDHAAARRRFPDVLRLAGEVGDVSRVLLVLNNWAYAETVAGHHERALRLSEQLQASADRHGVPLGLGERDTVARALMGLGRWEEAEELLAAALVPEPPDRAPEPDMLGETLLTLAQVRRARGRSAEAQQTLDECVRTCEENGLSGVRVRAREEQAQLHAAGGRYREAYEEHRRFHAETTELRSLERDARARTLQAVYETSEAQRESRAYRELSLRDSLTGLYNRRHVEQEVQPTLHRSADRGRAVTVALLDLDHFKQVNDRCSHGVGDQVLQVVAEHLARAAEQTGRAGSFAARMGGEEFLLVLVGPAHESAAQLERVRRTVSGHPWGPLTGEVPVTVSIGAVVVVPGGPLPDLPTLLRLADQRLYRAKSLGRDRVVVDAG</sequence>
<dbReference type="GO" id="GO:0043709">
    <property type="term" value="P:cell adhesion involved in single-species biofilm formation"/>
    <property type="evidence" value="ECO:0007669"/>
    <property type="project" value="TreeGrafter"/>
</dbReference>
<dbReference type="InterPro" id="IPR011990">
    <property type="entry name" value="TPR-like_helical_dom_sf"/>
</dbReference>
<name>A0A7K3WIS3_9ACTN</name>
<dbReference type="AlphaFoldDB" id="A0A7K3WIS3"/>
<evidence type="ECO:0000313" key="2">
    <source>
        <dbReference type="EMBL" id="NEL56344.1"/>
    </source>
</evidence>
<dbReference type="EMBL" id="JAAGWK010000034">
    <property type="protein sequence ID" value="NEL56344.1"/>
    <property type="molecule type" value="Genomic_DNA"/>
</dbReference>
<dbReference type="GO" id="GO:0052621">
    <property type="term" value="F:diguanylate cyclase activity"/>
    <property type="evidence" value="ECO:0007669"/>
    <property type="project" value="TreeGrafter"/>
</dbReference>
<accession>A0A7K3WIS3</accession>
<dbReference type="Proteomes" id="UP000470470">
    <property type="component" value="Unassembled WGS sequence"/>
</dbReference>
<gene>
    <name evidence="2" type="ORF">G1H19_20455</name>
</gene>
<dbReference type="InterPro" id="IPR029787">
    <property type="entry name" value="Nucleotide_cyclase"/>
</dbReference>
<dbReference type="InterPro" id="IPR043128">
    <property type="entry name" value="Rev_trsase/Diguanyl_cyclase"/>
</dbReference>
<dbReference type="SUPFAM" id="SSF55073">
    <property type="entry name" value="Nucleotide cyclase"/>
    <property type="match status" value="1"/>
</dbReference>
<organism evidence="2 3">
    <name type="scientific">Goekera deserti</name>
    <dbReference type="NCBI Taxonomy" id="2497753"/>
    <lineage>
        <taxon>Bacteria</taxon>
        <taxon>Bacillati</taxon>
        <taxon>Actinomycetota</taxon>
        <taxon>Actinomycetes</taxon>
        <taxon>Geodermatophilales</taxon>
        <taxon>Geodermatophilaceae</taxon>
        <taxon>Goekera</taxon>
    </lineage>
</organism>
<dbReference type="PANTHER" id="PTHR45138">
    <property type="entry name" value="REGULATORY COMPONENTS OF SENSORY TRANSDUCTION SYSTEM"/>
    <property type="match status" value="1"/>
</dbReference>